<comment type="caution">
    <text evidence="3">The sequence shown here is derived from an EMBL/GenBank/DDBJ whole genome shotgun (WGS) entry which is preliminary data.</text>
</comment>
<dbReference type="SUPFAM" id="SSF69593">
    <property type="entry name" value="Glycerol-3-phosphate (1)-acyltransferase"/>
    <property type="match status" value="1"/>
</dbReference>
<accession>A0ABT0E453</accession>
<gene>
    <name evidence="3" type="ORF">MU846_02670</name>
</gene>
<dbReference type="Proteomes" id="UP001165524">
    <property type="component" value="Unassembled WGS sequence"/>
</dbReference>
<keyword evidence="4" id="KW-1185">Reference proteome</keyword>
<keyword evidence="1" id="KW-1133">Transmembrane helix</keyword>
<feature type="transmembrane region" description="Helical" evidence="1">
    <location>
        <begin position="6"/>
        <end position="33"/>
    </location>
</feature>
<keyword evidence="1" id="KW-0812">Transmembrane</keyword>
<proteinExistence type="predicted"/>
<dbReference type="GO" id="GO:0016746">
    <property type="term" value="F:acyltransferase activity"/>
    <property type="evidence" value="ECO:0007669"/>
    <property type="project" value="UniProtKB-KW"/>
</dbReference>
<feature type="domain" description="Phospholipid/glycerol acyltransferase" evidence="2">
    <location>
        <begin position="87"/>
        <end position="229"/>
    </location>
</feature>
<evidence type="ECO:0000313" key="3">
    <source>
        <dbReference type="EMBL" id="MCK0536602.1"/>
    </source>
</evidence>
<sequence length="295" mass="33983">MNIWHYIRASLVLLGLTLNTLVLAFPLFLMALARFVIRHERTQIALARGLVRVAESWMWVNNTLITLISRPHWQVEGLEGLDKNSWYLVTSNHQSWADILILQKVFNRRIPMLKFFLKQELIRVPVLGLAWWALDFPFMQRHTREQIERNPALKGKDLETTRKACEKFAHFPTSVMNFFEGTRFTAAKQAQQQSPYQYLLKPKAGGTAFALAAMGGKLDTLLDVTIIYPPAASRNLLAFLGGAVNQVQVVIWQRAIPAWTATGDYENDPEFRARFQQWVSELWQEKDALLQARMS</sequence>
<evidence type="ECO:0000313" key="4">
    <source>
        <dbReference type="Proteomes" id="UP001165524"/>
    </source>
</evidence>
<evidence type="ECO:0000259" key="2">
    <source>
        <dbReference type="SMART" id="SM00563"/>
    </source>
</evidence>
<dbReference type="Pfam" id="PF01553">
    <property type="entry name" value="Acyltransferase"/>
    <property type="match status" value="1"/>
</dbReference>
<dbReference type="RefSeq" id="WP_246948045.1">
    <property type="nucleotide sequence ID" value="NZ_JALKII010000001.1"/>
</dbReference>
<keyword evidence="3" id="KW-0012">Acyltransferase</keyword>
<dbReference type="PANTHER" id="PTHR10983">
    <property type="entry name" value="1-ACYLGLYCEROL-3-PHOSPHATE ACYLTRANSFERASE-RELATED"/>
    <property type="match status" value="1"/>
</dbReference>
<dbReference type="CDD" id="cd07990">
    <property type="entry name" value="LPLAT_LCLAT1-like"/>
    <property type="match status" value="1"/>
</dbReference>
<organism evidence="3 4">
    <name type="scientific">Alcanivorax quisquiliarum</name>
    <dbReference type="NCBI Taxonomy" id="2933565"/>
    <lineage>
        <taxon>Bacteria</taxon>
        <taxon>Pseudomonadati</taxon>
        <taxon>Pseudomonadota</taxon>
        <taxon>Gammaproteobacteria</taxon>
        <taxon>Oceanospirillales</taxon>
        <taxon>Alcanivoracaceae</taxon>
        <taxon>Alcanivorax</taxon>
    </lineage>
</organism>
<keyword evidence="3" id="KW-0808">Transferase</keyword>
<dbReference type="EMBL" id="JALKII010000001">
    <property type="protein sequence ID" value="MCK0536602.1"/>
    <property type="molecule type" value="Genomic_DNA"/>
</dbReference>
<protein>
    <submittedName>
        <fullName evidence="3">Acyltransferase</fullName>
    </submittedName>
</protein>
<dbReference type="NCBIfam" id="NF010621">
    <property type="entry name" value="PRK14014.1"/>
    <property type="match status" value="1"/>
</dbReference>
<dbReference type="InterPro" id="IPR002123">
    <property type="entry name" value="Plipid/glycerol_acylTrfase"/>
</dbReference>
<reference evidence="3" key="1">
    <citation type="submission" date="2022-04" db="EMBL/GenBank/DDBJ databases">
        <title>Alcanivorax sp. CY1518 draft genome sequence.</title>
        <authorList>
            <person name="Zhao G."/>
            <person name="An M."/>
        </authorList>
    </citation>
    <scope>NUCLEOTIDE SEQUENCE</scope>
    <source>
        <strain evidence="3">CY1518</strain>
    </source>
</reference>
<evidence type="ECO:0000256" key="1">
    <source>
        <dbReference type="SAM" id="Phobius"/>
    </source>
</evidence>
<name>A0ABT0E453_9GAMM</name>
<dbReference type="SMART" id="SM00563">
    <property type="entry name" value="PlsC"/>
    <property type="match status" value="1"/>
</dbReference>
<keyword evidence="1" id="KW-0472">Membrane</keyword>
<dbReference type="PANTHER" id="PTHR10983:SF16">
    <property type="entry name" value="LYSOCARDIOLIPIN ACYLTRANSFERASE 1"/>
    <property type="match status" value="1"/>
</dbReference>